<organism evidence="1 2">
    <name type="scientific">Symbiodinium microadriaticum</name>
    <name type="common">Dinoflagellate</name>
    <name type="synonym">Zooxanthella microadriatica</name>
    <dbReference type="NCBI Taxonomy" id="2951"/>
    <lineage>
        <taxon>Eukaryota</taxon>
        <taxon>Sar</taxon>
        <taxon>Alveolata</taxon>
        <taxon>Dinophyceae</taxon>
        <taxon>Suessiales</taxon>
        <taxon>Symbiodiniaceae</taxon>
        <taxon>Symbiodinium</taxon>
    </lineage>
</organism>
<dbReference type="AlphaFoldDB" id="A0A1Q9EJY5"/>
<evidence type="ECO:0000313" key="2">
    <source>
        <dbReference type="Proteomes" id="UP000186817"/>
    </source>
</evidence>
<keyword evidence="2" id="KW-1185">Reference proteome</keyword>
<comment type="caution">
    <text evidence="1">The sequence shown here is derived from an EMBL/GenBank/DDBJ whole genome shotgun (WGS) entry which is preliminary data.</text>
</comment>
<gene>
    <name evidence="1" type="ORF">AK812_SmicGene8810</name>
</gene>
<evidence type="ECO:0000313" key="1">
    <source>
        <dbReference type="EMBL" id="OLQ07752.1"/>
    </source>
</evidence>
<protein>
    <submittedName>
        <fullName evidence="1">Uncharacterized protein</fullName>
    </submittedName>
</protein>
<reference evidence="1 2" key="1">
    <citation type="submission" date="2016-02" db="EMBL/GenBank/DDBJ databases">
        <title>Genome analysis of coral dinoflagellate symbionts highlights evolutionary adaptations to a symbiotic lifestyle.</title>
        <authorList>
            <person name="Aranda M."/>
            <person name="Li Y."/>
            <person name="Liew Y.J."/>
            <person name="Baumgarten S."/>
            <person name="Simakov O."/>
            <person name="Wilson M."/>
            <person name="Piel J."/>
            <person name="Ashoor H."/>
            <person name="Bougouffa S."/>
            <person name="Bajic V.B."/>
            <person name="Ryu T."/>
            <person name="Ravasi T."/>
            <person name="Bayer T."/>
            <person name="Micklem G."/>
            <person name="Kim H."/>
            <person name="Bhak J."/>
            <person name="Lajeunesse T.C."/>
            <person name="Voolstra C.R."/>
        </authorList>
    </citation>
    <scope>NUCLEOTIDE SEQUENCE [LARGE SCALE GENOMIC DNA]</scope>
    <source>
        <strain evidence="1 2">CCMP2467</strain>
    </source>
</reference>
<sequence>MAARARALQLPPVPLRRLILVWLAEGSLDSGWRSEILGTQLLHLLGALSPGCVVLLFLGWTDTFSLQNTSVEIRAILLQTTDIVQDDRRRLSAIYRGLPHGEWPCRDAAEYAEAQAEDLADDVDNQPAPKRNPLSQSLASRLQVSYGSEEELKLGCAVFILKGLPTTGVADCGAGNGNKVPSGAGWPKEIDDLLDTHIRTIKKQPEKALEASETLQGSERLTDSEKQAAGEYRNLTLEWEDATVRWADAEAYPQWLLLKGKIQVKGAENGSVL</sequence>
<dbReference type="Proteomes" id="UP000186817">
    <property type="component" value="Unassembled WGS sequence"/>
</dbReference>
<accession>A0A1Q9EJY5</accession>
<name>A0A1Q9EJY5_SYMMI</name>
<dbReference type="EMBL" id="LSRX01000132">
    <property type="protein sequence ID" value="OLQ07752.1"/>
    <property type="molecule type" value="Genomic_DNA"/>
</dbReference>
<proteinExistence type="predicted"/>